<dbReference type="InterPro" id="IPR051448">
    <property type="entry name" value="CdaR-like_regulators"/>
</dbReference>
<dbReference type="InterPro" id="IPR025736">
    <property type="entry name" value="PucR_C-HTH_dom"/>
</dbReference>
<protein>
    <submittedName>
        <fullName evidence="2">Helix-turn-helix domain-containing protein</fullName>
    </submittedName>
</protein>
<feature type="domain" description="PucR C-terminal helix-turn-helix" evidence="1">
    <location>
        <begin position="444"/>
        <end position="501"/>
    </location>
</feature>
<dbReference type="InterPro" id="IPR042070">
    <property type="entry name" value="PucR_C-HTH_sf"/>
</dbReference>
<accession>A0A9D1NYC9</accession>
<proteinExistence type="predicted"/>
<evidence type="ECO:0000313" key="2">
    <source>
        <dbReference type="EMBL" id="HIV22882.1"/>
    </source>
</evidence>
<evidence type="ECO:0000313" key="3">
    <source>
        <dbReference type="Proteomes" id="UP000886889"/>
    </source>
</evidence>
<evidence type="ECO:0000259" key="1">
    <source>
        <dbReference type="Pfam" id="PF13556"/>
    </source>
</evidence>
<reference evidence="2" key="2">
    <citation type="journal article" date="2021" name="PeerJ">
        <title>Extensive microbial diversity within the chicken gut microbiome revealed by metagenomics and culture.</title>
        <authorList>
            <person name="Gilroy R."/>
            <person name="Ravi A."/>
            <person name="Getino M."/>
            <person name="Pursley I."/>
            <person name="Horton D.L."/>
            <person name="Alikhan N.F."/>
            <person name="Baker D."/>
            <person name="Gharbi K."/>
            <person name="Hall N."/>
            <person name="Watson M."/>
            <person name="Adriaenssens E.M."/>
            <person name="Foster-Nyarko E."/>
            <person name="Jarju S."/>
            <person name="Secka A."/>
            <person name="Antonio M."/>
            <person name="Oren A."/>
            <person name="Chaudhuri R.R."/>
            <person name="La Ragione R."/>
            <person name="Hildebrand F."/>
            <person name="Pallen M.J."/>
        </authorList>
    </citation>
    <scope>NUCLEOTIDE SEQUENCE</scope>
    <source>
        <strain evidence="2">ChiBcec6-7307</strain>
    </source>
</reference>
<dbReference type="AlphaFoldDB" id="A0A9D1NYC9"/>
<sequence length="511" mass="58391">MKLSARIILYHLRQKYKVTASPDLSADPCLGYPLLWTPGEAFQPGRIYLTDCPDAISAAGELTDTLLLVSFPSAFLSGAAKTSHLCILEEGTSLQEALAFLQAVFFRYSSWNQELFQLMLEQPSVQKILEQAKEVIPNPMMVIGLDFTVIASRDYGYSQLQDSVLGATEETQALINSLKYDENYTEAVNYTGYFLYPGNQLVPPSLCVNISPFGTPAYRFHIFSGEMPLDDTFGFLAQYLAGMISRVMSLKSVSQRPASHPLHQIFHTLLTDPKADYVEISRQLTENRWLSSHTYQCALIRTSPSDRKNRTLKSICTYVENTIPASCALEHREDIVVYINLDLCPLTLDECFQKLAFFVRDSMLIAGYSRKMLGHFNFHRQYVQAFASIQTGSRINPTSWIHHFNDIALPYMLEQITRSLPAYMICHERLLQLKYQDQDGSSQLYQTLRCYLENQQSATKTAAALFIHRSTLLYRLEKIQKFLRSDLSSPDEQLYLLLSFHLMEQEDQRKR</sequence>
<organism evidence="2 3">
    <name type="scientific">Candidatus Merdiplasma excrementigallinarum</name>
    <dbReference type="NCBI Taxonomy" id="2840864"/>
    <lineage>
        <taxon>Bacteria</taxon>
        <taxon>Bacillati</taxon>
        <taxon>Bacillota</taxon>
        <taxon>Clostridia</taxon>
        <taxon>Lachnospirales</taxon>
        <taxon>Lachnospiraceae</taxon>
        <taxon>Lachnospiraceae incertae sedis</taxon>
        <taxon>Candidatus Merdiplasma</taxon>
    </lineage>
</organism>
<comment type="caution">
    <text evidence="2">The sequence shown here is derived from an EMBL/GenBank/DDBJ whole genome shotgun (WGS) entry which is preliminary data.</text>
</comment>
<reference evidence="2" key="1">
    <citation type="submission" date="2020-10" db="EMBL/GenBank/DDBJ databases">
        <authorList>
            <person name="Gilroy R."/>
        </authorList>
    </citation>
    <scope>NUCLEOTIDE SEQUENCE</scope>
    <source>
        <strain evidence="2">ChiBcec6-7307</strain>
    </source>
</reference>
<dbReference type="PANTHER" id="PTHR33744:SF1">
    <property type="entry name" value="DNA-BINDING TRANSCRIPTIONAL ACTIVATOR ADER"/>
    <property type="match status" value="1"/>
</dbReference>
<dbReference type="EMBL" id="DVOS01000031">
    <property type="protein sequence ID" value="HIV22882.1"/>
    <property type="molecule type" value="Genomic_DNA"/>
</dbReference>
<dbReference type="Pfam" id="PF13556">
    <property type="entry name" value="HTH_30"/>
    <property type="match status" value="1"/>
</dbReference>
<dbReference type="Gene3D" id="1.10.10.2840">
    <property type="entry name" value="PucR C-terminal helix-turn-helix domain"/>
    <property type="match status" value="1"/>
</dbReference>
<gene>
    <name evidence="2" type="ORF">IAC80_02965</name>
</gene>
<dbReference type="Proteomes" id="UP000886889">
    <property type="component" value="Unassembled WGS sequence"/>
</dbReference>
<name>A0A9D1NYC9_9FIRM</name>
<dbReference type="PANTHER" id="PTHR33744">
    <property type="entry name" value="CARBOHYDRATE DIACID REGULATOR"/>
    <property type="match status" value="1"/>
</dbReference>